<evidence type="ECO:0000313" key="1">
    <source>
        <dbReference type="EMBL" id="JAD30728.1"/>
    </source>
</evidence>
<protein>
    <submittedName>
        <fullName evidence="1">Uncharacterized protein</fullName>
    </submittedName>
</protein>
<reference evidence="1" key="2">
    <citation type="journal article" date="2015" name="Data Brief">
        <title>Shoot transcriptome of the giant reed, Arundo donax.</title>
        <authorList>
            <person name="Barrero R.A."/>
            <person name="Guerrero F.D."/>
            <person name="Moolhuijzen P."/>
            <person name="Goolsby J.A."/>
            <person name="Tidwell J."/>
            <person name="Bellgard S.E."/>
            <person name="Bellgard M.I."/>
        </authorList>
    </citation>
    <scope>NUCLEOTIDE SEQUENCE</scope>
    <source>
        <tissue evidence="1">Shoot tissue taken approximately 20 cm above the soil surface</tissue>
    </source>
</reference>
<organism evidence="1">
    <name type="scientific">Arundo donax</name>
    <name type="common">Giant reed</name>
    <name type="synonym">Donax arundinaceus</name>
    <dbReference type="NCBI Taxonomy" id="35708"/>
    <lineage>
        <taxon>Eukaryota</taxon>
        <taxon>Viridiplantae</taxon>
        <taxon>Streptophyta</taxon>
        <taxon>Embryophyta</taxon>
        <taxon>Tracheophyta</taxon>
        <taxon>Spermatophyta</taxon>
        <taxon>Magnoliopsida</taxon>
        <taxon>Liliopsida</taxon>
        <taxon>Poales</taxon>
        <taxon>Poaceae</taxon>
        <taxon>PACMAD clade</taxon>
        <taxon>Arundinoideae</taxon>
        <taxon>Arundineae</taxon>
        <taxon>Arundo</taxon>
    </lineage>
</organism>
<accession>A0A0A8YZ84</accession>
<name>A0A0A8YZ84_ARUDO</name>
<proteinExistence type="predicted"/>
<reference evidence="1" key="1">
    <citation type="submission" date="2014-09" db="EMBL/GenBank/DDBJ databases">
        <authorList>
            <person name="Magalhaes I.L.F."/>
            <person name="Oliveira U."/>
            <person name="Santos F.R."/>
            <person name="Vidigal T.H.D.A."/>
            <person name="Brescovit A.D."/>
            <person name="Santos A.J."/>
        </authorList>
    </citation>
    <scope>NUCLEOTIDE SEQUENCE</scope>
    <source>
        <tissue evidence="1">Shoot tissue taken approximately 20 cm above the soil surface</tissue>
    </source>
</reference>
<sequence length="11" mass="1250">MLAKQSKISMI</sequence>
<dbReference type="EMBL" id="GBRH01267167">
    <property type="protein sequence ID" value="JAD30728.1"/>
    <property type="molecule type" value="Transcribed_RNA"/>
</dbReference>